<dbReference type="AlphaFoldDB" id="A0A183E0K0"/>
<feature type="coiled-coil region" evidence="1">
    <location>
        <begin position="131"/>
        <end position="265"/>
    </location>
</feature>
<evidence type="ECO:0000256" key="1">
    <source>
        <dbReference type="SAM" id="Coils"/>
    </source>
</evidence>
<name>A0A183E0K0_9BILA</name>
<dbReference type="WBParaSite" id="GPUH_0001451001-mRNA-1">
    <property type="protein sequence ID" value="GPUH_0001451001-mRNA-1"/>
    <property type="gene ID" value="GPUH_0001451001"/>
</dbReference>
<accession>A0A183E0K0</accession>
<sequence length="280" mass="31455">LQFSYFFFEFQNVEVVDSEPNPIRDSHHAGLLPHSPCSNSPEELVCGGGDQDVAGAAPGQSINSRKKPSLQLSVFESAESHPAITSSNVSQKNDIHHDDSLTLISSDFEMKEMGSSLVCKQPEIAHLKTQILYQERRIRDLQLQNQKLEAKSKELLALKALAETNGKLTKELKKLRALLTEQEQLAKKGAQAEVDRDLAREEMRALTAETTKLRAIIKSLEADLAKIKIANESALSDLKRKDDKINRLMADVQQAETSRELAYEEMKVCFLFFFFFGHPK</sequence>
<proteinExistence type="predicted"/>
<organism evidence="2">
    <name type="scientific">Gongylonema pulchrum</name>
    <dbReference type="NCBI Taxonomy" id="637853"/>
    <lineage>
        <taxon>Eukaryota</taxon>
        <taxon>Metazoa</taxon>
        <taxon>Ecdysozoa</taxon>
        <taxon>Nematoda</taxon>
        <taxon>Chromadorea</taxon>
        <taxon>Rhabditida</taxon>
        <taxon>Spirurina</taxon>
        <taxon>Spiruromorpha</taxon>
        <taxon>Spiruroidea</taxon>
        <taxon>Gongylonematidae</taxon>
        <taxon>Gongylonema</taxon>
    </lineage>
</organism>
<protein>
    <submittedName>
        <fullName evidence="2">TMF_TATA_bd domain-containing protein</fullName>
    </submittedName>
</protein>
<evidence type="ECO:0000313" key="2">
    <source>
        <dbReference type="WBParaSite" id="GPUH_0001451001-mRNA-1"/>
    </source>
</evidence>
<keyword evidence="1" id="KW-0175">Coiled coil</keyword>
<reference evidence="2" key="1">
    <citation type="submission" date="2016-06" db="UniProtKB">
        <authorList>
            <consortium name="WormBaseParasite"/>
        </authorList>
    </citation>
    <scope>IDENTIFICATION</scope>
</reference>